<dbReference type="InterPro" id="IPR052895">
    <property type="entry name" value="HetReg/Transcr_Mod"/>
</dbReference>
<dbReference type="Proteomes" id="UP000011715">
    <property type="component" value="Unassembled WGS sequence"/>
</dbReference>
<organism evidence="3 4">
    <name type="scientific">Magnaporthiopsis poae (strain ATCC 64411 / 73-15)</name>
    <name type="common">Kentucky bluegrass fungus</name>
    <name type="synonym">Magnaporthe poae</name>
    <dbReference type="NCBI Taxonomy" id="644358"/>
    <lineage>
        <taxon>Eukaryota</taxon>
        <taxon>Fungi</taxon>
        <taxon>Dikarya</taxon>
        <taxon>Ascomycota</taxon>
        <taxon>Pezizomycotina</taxon>
        <taxon>Sordariomycetes</taxon>
        <taxon>Sordariomycetidae</taxon>
        <taxon>Magnaporthales</taxon>
        <taxon>Magnaporthaceae</taxon>
        <taxon>Magnaporthiopsis</taxon>
    </lineage>
</organism>
<dbReference type="EMBL" id="GL876978">
    <property type="protein sequence ID" value="KLU91729.1"/>
    <property type="molecule type" value="Genomic_DNA"/>
</dbReference>
<dbReference type="PANTHER" id="PTHR24148:SF64">
    <property type="entry name" value="HETEROKARYON INCOMPATIBILITY DOMAIN-CONTAINING PROTEIN"/>
    <property type="match status" value="1"/>
</dbReference>
<dbReference type="VEuPathDB" id="FungiDB:MAPG_10678"/>
<feature type="region of interest" description="Disordered" evidence="1">
    <location>
        <begin position="148"/>
        <end position="170"/>
    </location>
</feature>
<reference evidence="3" key="4">
    <citation type="journal article" date="2015" name="G3 (Bethesda)">
        <title>Genome sequences of three phytopathogenic species of the Magnaporthaceae family of fungi.</title>
        <authorList>
            <person name="Okagaki L.H."/>
            <person name="Nunes C.C."/>
            <person name="Sailsbery J."/>
            <person name="Clay B."/>
            <person name="Brown D."/>
            <person name="John T."/>
            <person name="Oh Y."/>
            <person name="Young N."/>
            <person name="Fitzgerald M."/>
            <person name="Haas B.J."/>
            <person name="Zeng Q."/>
            <person name="Young S."/>
            <person name="Adiconis X."/>
            <person name="Fan L."/>
            <person name="Levin J.Z."/>
            <person name="Mitchell T.K."/>
            <person name="Okubara P.A."/>
            <person name="Farman M.L."/>
            <person name="Kohn L.M."/>
            <person name="Birren B."/>
            <person name="Ma L.-J."/>
            <person name="Dean R.A."/>
        </authorList>
    </citation>
    <scope>NUCLEOTIDE SEQUENCE</scope>
    <source>
        <strain evidence="3">ATCC 64411 / 73-15</strain>
    </source>
</reference>
<evidence type="ECO:0000313" key="4">
    <source>
        <dbReference type="Proteomes" id="UP000011715"/>
    </source>
</evidence>
<evidence type="ECO:0000256" key="1">
    <source>
        <dbReference type="SAM" id="MobiDB-lite"/>
    </source>
</evidence>
<protein>
    <recommendedName>
        <fullName evidence="5">Heterokaryon incompatibility domain-containing protein</fullName>
    </recommendedName>
</protein>
<dbReference type="PANTHER" id="PTHR24148">
    <property type="entry name" value="ANKYRIN REPEAT DOMAIN-CONTAINING PROTEIN 39 HOMOLOG-RELATED"/>
    <property type="match status" value="1"/>
</dbReference>
<reference evidence="2" key="1">
    <citation type="submission" date="2010-05" db="EMBL/GenBank/DDBJ databases">
        <title>The Genome Sequence of Magnaporthe poae strain ATCC 64411.</title>
        <authorList>
            <consortium name="The Broad Institute Genome Sequencing Platform"/>
            <consortium name="Broad Institute Genome Sequencing Center for Infectious Disease"/>
            <person name="Ma L.-J."/>
            <person name="Dead R."/>
            <person name="Young S."/>
            <person name="Zeng Q."/>
            <person name="Koehrsen M."/>
            <person name="Alvarado L."/>
            <person name="Berlin A."/>
            <person name="Chapman S.B."/>
            <person name="Chen Z."/>
            <person name="Freedman E."/>
            <person name="Gellesch M."/>
            <person name="Goldberg J."/>
            <person name="Griggs A."/>
            <person name="Gujja S."/>
            <person name="Heilman E.R."/>
            <person name="Heiman D."/>
            <person name="Hepburn T."/>
            <person name="Howarth C."/>
            <person name="Jen D."/>
            <person name="Larson L."/>
            <person name="Mehta T."/>
            <person name="Neiman D."/>
            <person name="Pearson M."/>
            <person name="Roberts A."/>
            <person name="Saif S."/>
            <person name="Shea T."/>
            <person name="Shenoy N."/>
            <person name="Sisk P."/>
            <person name="Stolte C."/>
            <person name="Sykes S."/>
            <person name="Walk T."/>
            <person name="White J."/>
            <person name="Yandava C."/>
            <person name="Haas B."/>
            <person name="Nusbaum C."/>
            <person name="Birren B."/>
        </authorList>
    </citation>
    <scope>NUCLEOTIDE SEQUENCE</scope>
    <source>
        <strain evidence="2">ATCC 64411</strain>
    </source>
</reference>
<dbReference type="STRING" id="644358.A0A0C4ED84"/>
<evidence type="ECO:0000313" key="3">
    <source>
        <dbReference type="EnsemblFungi" id="MAPG_10678T0"/>
    </source>
</evidence>
<dbReference type="OrthoDB" id="3548654at2759"/>
<dbReference type="eggNOG" id="ENOG502SJQS">
    <property type="taxonomic scope" value="Eukaryota"/>
</dbReference>
<gene>
    <name evidence="2" type="ORF">MAPG_10678</name>
</gene>
<dbReference type="AlphaFoldDB" id="A0A0C4ED84"/>
<dbReference type="Pfam" id="PF26639">
    <property type="entry name" value="Het-6_barrel"/>
    <property type="match status" value="1"/>
</dbReference>
<keyword evidence="4" id="KW-1185">Reference proteome</keyword>
<evidence type="ECO:0008006" key="5">
    <source>
        <dbReference type="Google" id="ProtNLM"/>
    </source>
</evidence>
<accession>A0A0C4ED84</accession>
<dbReference type="EMBL" id="ADBL01002639">
    <property type="status" value="NOT_ANNOTATED_CDS"/>
    <property type="molecule type" value="Genomic_DNA"/>
</dbReference>
<reference evidence="4" key="2">
    <citation type="submission" date="2010-05" db="EMBL/GenBank/DDBJ databases">
        <title>The genome sequence of Magnaporthe poae strain ATCC 64411.</title>
        <authorList>
            <person name="Ma L.-J."/>
            <person name="Dead R."/>
            <person name="Young S."/>
            <person name="Zeng Q."/>
            <person name="Koehrsen M."/>
            <person name="Alvarado L."/>
            <person name="Berlin A."/>
            <person name="Chapman S.B."/>
            <person name="Chen Z."/>
            <person name="Freedman E."/>
            <person name="Gellesch M."/>
            <person name="Goldberg J."/>
            <person name="Griggs A."/>
            <person name="Gujja S."/>
            <person name="Heilman E.R."/>
            <person name="Heiman D."/>
            <person name="Hepburn T."/>
            <person name="Howarth C."/>
            <person name="Jen D."/>
            <person name="Larson L."/>
            <person name="Mehta T."/>
            <person name="Neiman D."/>
            <person name="Pearson M."/>
            <person name="Roberts A."/>
            <person name="Saif S."/>
            <person name="Shea T."/>
            <person name="Shenoy N."/>
            <person name="Sisk P."/>
            <person name="Stolte C."/>
            <person name="Sykes S."/>
            <person name="Walk T."/>
            <person name="White J."/>
            <person name="Yandava C."/>
            <person name="Haas B."/>
            <person name="Nusbaum C."/>
            <person name="Birren B."/>
        </authorList>
    </citation>
    <scope>NUCLEOTIDE SEQUENCE [LARGE SCALE GENOMIC DNA]</scope>
    <source>
        <strain evidence="4">ATCC 64411 / 73-15</strain>
    </source>
</reference>
<reference evidence="3" key="5">
    <citation type="submission" date="2015-06" db="UniProtKB">
        <authorList>
            <consortium name="EnsemblFungi"/>
        </authorList>
    </citation>
    <scope>IDENTIFICATION</scope>
    <source>
        <strain evidence="3">ATCC 64411</strain>
    </source>
</reference>
<sequence>MDIICDRRCYDPRDKVADARWHEHRGARAYGTDVNTIYLSIRAVFADSILKTTGRLTDPEVRISLVNPQTANRHFLVACADLAAGAAPGSPYTGGSPAPFATSVSQQGGGAFEALWRTVVADKDDTNRLRAPNSYAEVFSFLLDQSTGRSPSFPGQAYSPRQRRPKGRGGLDLDVLAGKRTVGLAFRGLRDAAGRAAKNRRFAVTRKNMFGLVPHWAREGDDIAIIQGCSIPFVLRSANRADGRGYHVIGECYVHGIMSGEVFAAGDQKPVDIVLV</sequence>
<reference evidence="2" key="3">
    <citation type="submission" date="2011-03" db="EMBL/GenBank/DDBJ databases">
        <title>Annotation of Magnaporthe poae ATCC 64411.</title>
        <authorList>
            <person name="Ma L.-J."/>
            <person name="Dead R."/>
            <person name="Young S.K."/>
            <person name="Zeng Q."/>
            <person name="Gargeya S."/>
            <person name="Fitzgerald M."/>
            <person name="Haas B."/>
            <person name="Abouelleil A."/>
            <person name="Alvarado L."/>
            <person name="Arachchi H.M."/>
            <person name="Berlin A."/>
            <person name="Brown A."/>
            <person name="Chapman S.B."/>
            <person name="Chen Z."/>
            <person name="Dunbar C."/>
            <person name="Freedman E."/>
            <person name="Gearin G."/>
            <person name="Gellesch M."/>
            <person name="Goldberg J."/>
            <person name="Griggs A."/>
            <person name="Gujja S."/>
            <person name="Heiman D."/>
            <person name="Howarth C."/>
            <person name="Larson L."/>
            <person name="Lui A."/>
            <person name="MacDonald P.J.P."/>
            <person name="Mehta T."/>
            <person name="Montmayeur A."/>
            <person name="Murphy C."/>
            <person name="Neiman D."/>
            <person name="Pearson M."/>
            <person name="Priest M."/>
            <person name="Roberts A."/>
            <person name="Saif S."/>
            <person name="Shea T."/>
            <person name="Shenoy N."/>
            <person name="Sisk P."/>
            <person name="Stolte C."/>
            <person name="Sykes S."/>
            <person name="Yandava C."/>
            <person name="Wortman J."/>
            <person name="Nusbaum C."/>
            <person name="Birren B."/>
        </authorList>
    </citation>
    <scope>NUCLEOTIDE SEQUENCE</scope>
    <source>
        <strain evidence="2">ATCC 64411</strain>
    </source>
</reference>
<dbReference type="EnsemblFungi" id="MAPG_10678T0">
    <property type="protein sequence ID" value="MAPG_10678T0"/>
    <property type="gene ID" value="MAPG_10678"/>
</dbReference>
<proteinExistence type="predicted"/>
<evidence type="ECO:0000313" key="2">
    <source>
        <dbReference type="EMBL" id="KLU91729.1"/>
    </source>
</evidence>
<name>A0A0C4ED84_MAGP6</name>